<dbReference type="SUPFAM" id="SSF53474">
    <property type="entry name" value="alpha/beta-Hydrolases"/>
    <property type="match status" value="1"/>
</dbReference>
<name>A0AB40CUH5_DIOCR</name>
<dbReference type="GeneID" id="120280851"/>
<evidence type="ECO:0000256" key="1">
    <source>
        <dbReference type="ARBA" id="ARBA00022801"/>
    </source>
</evidence>
<dbReference type="RefSeq" id="XP_039143741.1">
    <property type="nucleotide sequence ID" value="XM_039287807.1"/>
</dbReference>
<reference evidence="4" key="1">
    <citation type="submission" date="2025-08" db="UniProtKB">
        <authorList>
            <consortium name="RefSeq"/>
        </authorList>
    </citation>
    <scope>IDENTIFICATION</scope>
</reference>
<sequence>MEMAQVIQKQHFVLVHGAGHGAWCWYKLRYHLQSSGHKVSCLDLAGAGIDPSDPNSLLSFNDYNQPLSHFLSSLPPNHKVVLVGHSSGGLSLTQALHEFGDKISLAIFVAATMLPFGILTEQDARDVVADLSEYGDICEYNYGRGPDDPPTTVYLKKEFQRKILYQMSPEEDSILASMLLRPSSKIAFKTAKFSGGDVERVRRVYIKTMNDRMVKPEQQDGMIRKWPPSEVMTINTDHSPFFSAPEELCRLILKASNSSLAAK</sequence>
<evidence type="ECO:0000313" key="3">
    <source>
        <dbReference type="Proteomes" id="UP001515500"/>
    </source>
</evidence>
<keyword evidence="1" id="KW-0378">Hydrolase</keyword>
<dbReference type="GO" id="GO:0009694">
    <property type="term" value="P:jasmonic acid metabolic process"/>
    <property type="evidence" value="ECO:0007669"/>
    <property type="project" value="TreeGrafter"/>
</dbReference>
<dbReference type="Pfam" id="PF12697">
    <property type="entry name" value="Abhydrolase_6"/>
    <property type="match status" value="1"/>
</dbReference>
<dbReference type="FunFam" id="3.40.50.1820:FF:000025">
    <property type="entry name" value="putative methylesterase 11, chloroplastic"/>
    <property type="match status" value="1"/>
</dbReference>
<dbReference type="AlphaFoldDB" id="A0AB40CUH5"/>
<dbReference type="GO" id="GO:0080032">
    <property type="term" value="F:methyl jasmonate esterase activity"/>
    <property type="evidence" value="ECO:0007669"/>
    <property type="project" value="TreeGrafter"/>
</dbReference>
<dbReference type="Proteomes" id="UP001515500">
    <property type="component" value="Chromosome 17"/>
</dbReference>
<dbReference type="Gene3D" id="3.40.50.1820">
    <property type="entry name" value="alpha/beta hydrolase"/>
    <property type="match status" value="1"/>
</dbReference>
<dbReference type="GO" id="GO:0009696">
    <property type="term" value="P:salicylic acid metabolic process"/>
    <property type="evidence" value="ECO:0007669"/>
    <property type="project" value="TreeGrafter"/>
</dbReference>
<feature type="domain" description="AB hydrolase-1" evidence="2">
    <location>
        <begin position="12"/>
        <end position="250"/>
    </location>
</feature>
<dbReference type="GO" id="GO:0080031">
    <property type="term" value="F:methyl salicylate esterase activity"/>
    <property type="evidence" value="ECO:0007669"/>
    <property type="project" value="TreeGrafter"/>
</dbReference>
<organism evidence="3 4">
    <name type="scientific">Dioscorea cayennensis subsp. rotundata</name>
    <name type="common">White Guinea yam</name>
    <name type="synonym">Dioscorea rotundata</name>
    <dbReference type="NCBI Taxonomy" id="55577"/>
    <lineage>
        <taxon>Eukaryota</taxon>
        <taxon>Viridiplantae</taxon>
        <taxon>Streptophyta</taxon>
        <taxon>Embryophyta</taxon>
        <taxon>Tracheophyta</taxon>
        <taxon>Spermatophyta</taxon>
        <taxon>Magnoliopsida</taxon>
        <taxon>Liliopsida</taxon>
        <taxon>Dioscoreales</taxon>
        <taxon>Dioscoreaceae</taxon>
        <taxon>Dioscorea</taxon>
    </lineage>
</organism>
<proteinExistence type="predicted"/>
<gene>
    <name evidence="4" type="primary">LOC120280851</name>
</gene>
<dbReference type="GO" id="GO:0080030">
    <property type="term" value="F:methyl indole-3-acetate esterase activity"/>
    <property type="evidence" value="ECO:0007669"/>
    <property type="project" value="TreeGrafter"/>
</dbReference>
<keyword evidence="3" id="KW-1185">Reference proteome</keyword>
<dbReference type="InterPro" id="IPR045889">
    <property type="entry name" value="MES/HNL"/>
</dbReference>
<protein>
    <submittedName>
        <fullName evidence="4">Methylesterase 17-like</fullName>
    </submittedName>
</protein>
<dbReference type="PANTHER" id="PTHR10992:SF1032">
    <property type="entry name" value="METHYLESTERASE 17"/>
    <property type="match status" value="1"/>
</dbReference>
<accession>A0AB40CUH5</accession>
<dbReference type="InterPro" id="IPR029058">
    <property type="entry name" value="AB_hydrolase_fold"/>
</dbReference>
<evidence type="ECO:0000259" key="2">
    <source>
        <dbReference type="Pfam" id="PF12697"/>
    </source>
</evidence>
<evidence type="ECO:0000313" key="4">
    <source>
        <dbReference type="RefSeq" id="XP_039143741.1"/>
    </source>
</evidence>
<dbReference type="InterPro" id="IPR000073">
    <property type="entry name" value="AB_hydrolase_1"/>
</dbReference>
<dbReference type="PANTHER" id="PTHR10992">
    <property type="entry name" value="METHYLESTERASE FAMILY MEMBER"/>
    <property type="match status" value="1"/>
</dbReference>